<feature type="region of interest" description="Disordered" evidence="1">
    <location>
        <begin position="237"/>
        <end position="257"/>
    </location>
</feature>
<evidence type="ECO:0000256" key="1">
    <source>
        <dbReference type="SAM" id="MobiDB-lite"/>
    </source>
</evidence>
<dbReference type="VEuPathDB" id="VectorBase:AMEC018288"/>
<feature type="region of interest" description="Disordered" evidence="1">
    <location>
        <begin position="199"/>
        <end position="225"/>
    </location>
</feature>
<protein>
    <submittedName>
        <fullName evidence="2">Uncharacterized protein</fullName>
    </submittedName>
</protein>
<feature type="compositionally biased region" description="Gly residues" evidence="1">
    <location>
        <begin position="117"/>
        <end position="131"/>
    </location>
</feature>
<evidence type="ECO:0000313" key="2">
    <source>
        <dbReference type="EnsemblMetazoa" id="AMEC018288-PA"/>
    </source>
</evidence>
<reference evidence="2" key="2">
    <citation type="submission" date="2020-05" db="UniProtKB">
        <authorList>
            <consortium name="EnsemblMetazoa"/>
        </authorList>
    </citation>
    <scope>IDENTIFICATION</scope>
    <source>
        <strain evidence="2">CM1001059</strain>
    </source>
</reference>
<organism evidence="2 3">
    <name type="scientific">Anopheles melas</name>
    <dbReference type="NCBI Taxonomy" id="34690"/>
    <lineage>
        <taxon>Eukaryota</taxon>
        <taxon>Metazoa</taxon>
        <taxon>Ecdysozoa</taxon>
        <taxon>Arthropoda</taxon>
        <taxon>Hexapoda</taxon>
        <taxon>Insecta</taxon>
        <taxon>Pterygota</taxon>
        <taxon>Neoptera</taxon>
        <taxon>Endopterygota</taxon>
        <taxon>Diptera</taxon>
        <taxon>Nematocera</taxon>
        <taxon>Culicoidea</taxon>
        <taxon>Culicidae</taxon>
        <taxon>Anophelinae</taxon>
        <taxon>Anopheles</taxon>
    </lineage>
</organism>
<dbReference type="EnsemblMetazoa" id="AMEC018288-RA">
    <property type="protein sequence ID" value="AMEC018288-PA"/>
    <property type="gene ID" value="AMEC018288"/>
</dbReference>
<feature type="compositionally biased region" description="Low complexity" evidence="1">
    <location>
        <begin position="324"/>
        <end position="351"/>
    </location>
</feature>
<keyword evidence="3" id="KW-1185">Reference proteome</keyword>
<feature type="compositionally biased region" description="Low complexity" evidence="1">
    <location>
        <begin position="300"/>
        <end position="309"/>
    </location>
</feature>
<dbReference type="STRING" id="34690.A0A182UD81"/>
<dbReference type="AlphaFoldDB" id="A0A182UD81"/>
<accession>A0A182UD81</accession>
<dbReference type="Proteomes" id="UP000075902">
    <property type="component" value="Unassembled WGS sequence"/>
</dbReference>
<feature type="compositionally biased region" description="Low complexity" evidence="1">
    <location>
        <begin position="101"/>
        <end position="116"/>
    </location>
</feature>
<reference evidence="3" key="1">
    <citation type="submission" date="2014-01" db="EMBL/GenBank/DDBJ databases">
        <title>The Genome Sequence of Anopheles melas CM1001059_A (V2).</title>
        <authorList>
            <consortium name="The Broad Institute Genomics Platform"/>
            <person name="Neafsey D.E."/>
            <person name="Besansky N."/>
            <person name="Howell P."/>
            <person name="Walton C."/>
            <person name="Young S.K."/>
            <person name="Zeng Q."/>
            <person name="Gargeya S."/>
            <person name="Fitzgerald M."/>
            <person name="Haas B."/>
            <person name="Abouelleil A."/>
            <person name="Allen A.W."/>
            <person name="Alvarado L."/>
            <person name="Arachchi H.M."/>
            <person name="Berlin A.M."/>
            <person name="Chapman S.B."/>
            <person name="Gainer-Dewar J."/>
            <person name="Goldberg J."/>
            <person name="Griggs A."/>
            <person name="Gujja S."/>
            <person name="Hansen M."/>
            <person name="Howarth C."/>
            <person name="Imamovic A."/>
            <person name="Ireland A."/>
            <person name="Larimer J."/>
            <person name="McCowan C."/>
            <person name="Murphy C."/>
            <person name="Pearson M."/>
            <person name="Poon T.W."/>
            <person name="Priest M."/>
            <person name="Roberts A."/>
            <person name="Saif S."/>
            <person name="Shea T."/>
            <person name="Sisk P."/>
            <person name="Sykes S."/>
            <person name="Wortman J."/>
            <person name="Nusbaum C."/>
            <person name="Birren B."/>
        </authorList>
    </citation>
    <scope>NUCLEOTIDE SEQUENCE [LARGE SCALE GENOMIC DNA]</scope>
    <source>
        <strain evidence="3">CM1001059</strain>
    </source>
</reference>
<evidence type="ECO:0000313" key="3">
    <source>
        <dbReference type="Proteomes" id="UP000075902"/>
    </source>
</evidence>
<feature type="compositionally biased region" description="Low complexity" evidence="1">
    <location>
        <begin position="132"/>
        <end position="144"/>
    </location>
</feature>
<proteinExistence type="predicted"/>
<sequence length="361" mass="35995">MDIIRAPGNININGSDGGIGSSSLEPLLRSPHGAKSKDNNGVAGLRQHNFPDEQQQQQQQQHRQPAGARNGLKGTPSGPVASVGTAVQQQRATPAPPPQCPSTDSGNSSCVSSGSSNGAGGSSVSGGGGGSCSSASGASGGSVVDEPETKKPHRSSRSPSASSLKNCNVYVNRTYDDEGASAVRRGAAGSAVSISIDEGIDASGPAGEAPLASEGLGGGGEQEEEEIKPLLEVAHERRKTKSIVKSPSEHQSIAGERPVRQLSLQFSQPESVIVADRPVHHVQFRGGSKYASVAGGGAAGAERNGAAPGLGAGAVEPHCSSPVGSILSHGSATSSSSSGSSSSSNENSSLGAYAEARPPDG</sequence>
<feature type="region of interest" description="Disordered" evidence="1">
    <location>
        <begin position="1"/>
        <end position="168"/>
    </location>
</feature>
<feature type="region of interest" description="Disordered" evidence="1">
    <location>
        <begin position="290"/>
        <end position="361"/>
    </location>
</feature>
<name>A0A182UD81_9DIPT</name>